<dbReference type="InterPro" id="IPR017871">
    <property type="entry name" value="ABC_transporter-like_CS"/>
</dbReference>
<evidence type="ECO:0000313" key="10">
    <source>
        <dbReference type="EMBL" id="EFC91736.1"/>
    </source>
</evidence>
<keyword evidence="8" id="KW-0472">Membrane</keyword>
<reference evidence="10 11" key="1">
    <citation type="journal article" date="2010" name="Stand. Genomic Sci.">
        <title>Permanent draft genome sequence of Dethiosulfovibrio peptidovorans type strain (SEBR 4207).</title>
        <authorList>
            <person name="Labutti K."/>
            <person name="Mayilraj S."/>
            <person name="Clum A."/>
            <person name="Lucas S."/>
            <person name="Glavina Del Rio T."/>
            <person name="Nolan M."/>
            <person name="Tice H."/>
            <person name="Cheng J.F."/>
            <person name="Pitluck S."/>
            <person name="Liolios K."/>
            <person name="Ivanova N."/>
            <person name="Mavromatis K."/>
            <person name="Mikhailova N."/>
            <person name="Pati A."/>
            <person name="Goodwin L."/>
            <person name="Chen A."/>
            <person name="Palaniappan K."/>
            <person name="Land M."/>
            <person name="Hauser L."/>
            <person name="Chang Y.J."/>
            <person name="Jeffries C.D."/>
            <person name="Rohde M."/>
            <person name="Spring S."/>
            <person name="Goker M."/>
            <person name="Woyke T."/>
            <person name="Bristow J."/>
            <person name="Eisen J.A."/>
            <person name="Markowitz V."/>
            <person name="Hugenholtz P."/>
            <person name="Kyrpides N.C."/>
            <person name="Klenk H.P."/>
            <person name="Lapidus A."/>
        </authorList>
    </citation>
    <scope>NUCLEOTIDE SEQUENCE [LARGE SCALE GENOMIC DNA]</scope>
    <source>
        <strain evidence="10 11">DSM 11002</strain>
    </source>
</reference>
<evidence type="ECO:0000256" key="4">
    <source>
        <dbReference type="ARBA" id="ARBA00022741"/>
    </source>
</evidence>
<evidence type="ECO:0000256" key="5">
    <source>
        <dbReference type="ARBA" id="ARBA00022840"/>
    </source>
</evidence>
<dbReference type="GO" id="GO:0016887">
    <property type="term" value="F:ATP hydrolysis activity"/>
    <property type="evidence" value="ECO:0007669"/>
    <property type="project" value="InterPro"/>
</dbReference>
<dbReference type="InterPro" id="IPR045865">
    <property type="entry name" value="ACT-like_dom_sf"/>
</dbReference>
<dbReference type="InterPro" id="IPR027417">
    <property type="entry name" value="P-loop_NTPase"/>
</dbReference>
<proteinExistence type="inferred from homology"/>
<dbReference type="eggNOG" id="COG1135">
    <property type="taxonomic scope" value="Bacteria"/>
</dbReference>
<dbReference type="Proteomes" id="UP000006427">
    <property type="component" value="Unassembled WGS sequence"/>
</dbReference>
<dbReference type="InterPro" id="IPR041701">
    <property type="entry name" value="MetN_ABC"/>
</dbReference>
<dbReference type="CDD" id="cd03258">
    <property type="entry name" value="ABC_MetN_methionine_transporter"/>
    <property type="match status" value="1"/>
</dbReference>
<dbReference type="PROSITE" id="PS00211">
    <property type="entry name" value="ABC_TRANSPORTER_1"/>
    <property type="match status" value="1"/>
</dbReference>
<keyword evidence="2" id="KW-0813">Transport</keyword>
<dbReference type="SMART" id="SM00382">
    <property type="entry name" value="AAA"/>
    <property type="match status" value="1"/>
</dbReference>
<evidence type="ECO:0000256" key="2">
    <source>
        <dbReference type="ARBA" id="ARBA00022448"/>
    </source>
</evidence>
<evidence type="ECO:0000259" key="9">
    <source>
        <dbReference type="PROSITE" id="PS50893"/>
    </source>
</evidence>
<dbReference type="GO" id="GO:0006865">
    <property type="term" value="P:amino acid transport"/>
    <property type="evidence" value="ECO:0007669"/>
    <property type="project" value="UniProtKB-KW"/>
</dbReference>
<dbReference type="GO" id="GO:0005524">
    <property type="term" value="F:ATP binding"/>
    <property type="evidence" value="ECO:0007669"/>
    <property type="project" value="UniProtKB-KW"/>
</dbReference>
<dbReference type="EMBL" id="ABTR02000001">
    <property type="protein sequence ID" value="EFC91736.1"/>
    <property type="molecule type" value="Genomic_DNA"/>
</dbReference>
<dbReference type="PANTHER" id="PTHR43166:SF30">
    <property type="entry name" value="METHIONINE IMPORT ATP-BINDING PROTEIN METN"/>
    <property type="match status" value="1"/>
</dbReference>
<dbReference type="InterPro" id="IPR003439">
    <property type="entry name" value="ABC_transporter-like_ATP-bd"/>
</dbReference>
<dbReference type="GO" id="GO:0005886">
    <property type="term" value="C:plasma membrane"/>
    <property type="evidence" value="ECO:0007669"/>
    <property type="project" value="UniProtKB-ARBA"/>
</dbReference>
<gene>
    <name evidence="10" type="ORF">Dpep_1712</name>
</gene>
<dbReference type="STRING" id="469381.Dpep_1712"/>
<dbReference type="SUPFAM" id="SSF52540">
    <property type="entry name" value="P-loop containing nucleoside triphosphate hydrolases"/>
    <property type="match status" value="1"/>
</dbReference>
<dbReference type="RefSeq" id="WP_005661317.1">
    <property type="nucleotide sequence ID" value="NZ_ABTR02000001.1"/>
</dbReference>
<comment type="caution">
    <text evidence="10">The sequence shown here is derived from an EMBL/GenBank/DDBJ whole genome shotgun (WGS) entry which is preliminary data.</text>
</comment>
<protein>
    <submittedName>
        <fullName evidence="10">ABC transporter related protein</fullName>
    </submittedName>
</protein>
<keyword evidence="3" id="KW-1003">Cell membrane</keyword>
<dbReference type="PaxDb" id="469381-Dpep_1712"/>
<dbReference type="Pfam" id="PF00005">
    <property type="entry name" value="ABC_tran"/>
    <property type="match status" value="1"/>
</dbReference>
<name>D2Z8D9_9BACT</name>
<dbReference type="InterPro" id="IPR018449">
    <property type="entry name" value="NIL_domain"/>
</dbReference>
<dbReference type="Gene3D" id="3.30.70.260">
    <property type="match status" value="1"/>
</dbReference>
<dbReference type="OrthoDB" id="9772862at2"/>
<dbReference type="AlphaFoldDB" id="D2Z8D9"/>
<dbReference type="PANTHER" id="PTHR43166">
    <property type="entry name" value="AMINO ACID IMPORT ATP-BINDING PROTEIN"/>
    <property type="match status" value="1"/>
</dbReference>
<dbReference type="Gene3D" id="3.40.50.300">
    <property type="entry name" value="P-loop containing nucleotide triphosphate hydrolases"/>
    <property type="match status" value="1"/>
</dbReference>
<evidence type="ECO:0000256" key="8">
    <source>
        <dbReference type="ARBA" id="ARBA00023136"/>
    </source>
</evidence>
<keyword evidence="4" id="KW-0547">Nucleotide-binding</keyword>
<dbReference type="InterPro" id="IPR003593">
    <property type="entry name" value="AAA+_ATPase"/>
</dbReference>
<dbReference type="Pfam" id="PF09383">
    <property type="entry name" value="NIL"/>
    <property type="match status" value="1"/>
</dbReference>
<keyword evidence="7" id="KW-0029">Amino-acid transport</keyword>
<dbReference type="InterPro" id="IPR050086">
    <property type="entry name" value="MetN_ABC_transporter-like"/>
</dbReference>
<organism evidence="10 11">
    <name type="scientific">Dethiosulfovibrio peptidovorans DSM 11002</name>
    <dbReference type="NCBI Taxonomy" id="469381"/>
    <lineage>
        <taxon>Bacteria</taxon>
        <taxon>Thermotogati</taxon>
        <taxon>Synergistota</taxon>
        <taxon>Synergistia</taxon>
        <taxon>Synergistales</taxon>
        <taxon>Dethiosulfovibrionaceae</taxon>
        <taxon>Dethiosulfovibrio</taxon>
    </lineage>
</organism>
<evidence type="ECO:0000256" key="3">
    <source>
        <dbReference type="ARBA" id="ARBA00022475"/>
    </source>
</evidence>
<keyword evidence="6" id="KW-1278">Translocase</keyword>
<dbReference type="PROSITE" id="PS50893">
    <property type="entry name" value="ABC_TRANSPORTER_2"/>
    <property type="match status" value="1"/>
</dbReference>
<accession>D2Z8D9</accession>
<evidence type="ECO:0000256" key="6">
    <source>
        <dbReference type="ARBA" id="ARBA00022967"/>
    </source>
</evidence>
<dbReference type="FunFam" id="3.40.50.300:FF:000056">
    <property type="entry name" value="Cell division ATP-binding protein FtsE"/>
    <property type="match status" value="1"/>
</dbReference>
<sequence>MTILLEKVGKVFEADGSSLKALDGVDLHVPRGSIFGIIGQSGAGKSTLVRCINLLERPTSGRVTVGGVELTSLGESDLREARKKIGMIFQSFNLLSNRTIFGNVALPLELDGWSKGDIEVRVEELLDLVGLADKRDQYPSQLSGGQKQRVGIARALANRPDVLLSDEATSALDPMMTKSVLALLREINEKLGLTIVLITHEMNVVKEVCSHVAVIEGGRIVERGTVLDVFTSPKKGATKEMLREVVGVELPESFAGLDFLEDDPAGGEPVVQLQFFGSSAAEPVISGMLRRFDVDVNILVARIDHIQSVPYGTLVLHLSGEERERDSALDYLNALDLKVEVIGHVGSAVASAV</sequence>
<evidence type="ECO:0000256" key="1">
    <source>
        <dbReference type="ARBA" id="ARBA00005417"/>
    </source>
</evidence>
<evidence type="ECO:0000256" key="7">
    <source>
        <dbReference type="ARBA" id="ARBA00022970"/>
    </source>
</evidence>
<keyword evidence="11" id="KW-1185">Reference proteome</keyword>
<evidence type="ECO:0000313" key="11">
    <source>
        <dbReference type="Proteomes" id="UP000006427"/>
    </source>
</evidence>
<feature type="domain" description="ABC transporter" evidence="9">
    <location>
        <begin position="3"/>
        <end position="242"/>
    </location>
</feature>
<keyword evidence="5" id="KW-0067">ATP-binding</keyword>
<dbReference type="SMART" id="SM00930">
    <property type="entry name" value="NIL"/>
    <property type="match status" value="1"/>
</dbReference>
<comment type="similarity">
    <text evidence="1">Belongs to the ABC transporter superfamily.</text>
</comment>
<dbReference type="SUPFAM" id="SSF55021">
    <property type="entry name" value="ACT-like"/>
    <property type="match status" value="1"/>
</dbReference>